<sequence length="350" mass="40261">MIRDAILREVNRGGQVYFVYNRVETISETASYISKLLPEVRVDVAHGQMDEKELEGVIINFMKNEFDVLVATTIIETGMDIHNVNTMIIYDADKMGLSQLYQLRGRVGRSSRIAYCYLTYRKDKILTEVAEKRLKAIKEFTELGSGFKIALKDLEIRGAGNMMGSSQHGHMASIGYDLYCRMLEDTIKQFKGEIDKEPVDTTVELKVDAYIPGSYINDQTQKIEVYKKIAAINSYEDMIEVQDELEDRFSNIPSSVQNLIDIAYIRCIAKELGIENIKERKDEILIQFQSMENMTGDIRGSIKTKYNKNILFKFGEKPIIALKMSQIKREEMLDNVKELILFMKEMENSN</sequence>
<dbReference type="InterPro" id="IPR047112">
    <property type="entry name" value="RecG/Mfd"/>
</dbReference>
<evidence type="ECO:0000256" key="2">
    <source>
        <dbReference type="ARBA" id="ARBA00022806"/>
    </source>
</evidence>
<keyword evidence="2" id="KW-0347">Helicase</keyword>
<dbReference type="SMART" id="SM00982">
    <property type="entry name" value="TRCF"/>
    <property type="match status" value="1"/>
</dbReference>
<dbReference type="Gene3D" id="3.40.50.300">
    <property type="entry name" value="P-loop containing nucleotide triphosphate hydrolases"/>
    <property type="match status" value="1"/>
</dbReference>
<dbReference type="Pfam" id="PF03461">
    <property type="entry name" value="TRCF"/>
    <property type="match status" value="1"/>
</dbReference>
<protein>
    <submittedName>
        <fullName evidence="4">Transcription-repair-coupling factor</fullName>
        <ecNumber evidence="4">3.6.4.-</ecNumber>
    </submittedName>
</protein>
<evidence type="ECO:0000313" key="4">
    <source>
        <dbReference type="EMBL" id="MPM93434.1"/>
    </source>
</evidence>
<feature type="domain" description="Helicase C-terminal" evidence="3">
    <location>
        <begin position="1"/>
        <end position="155"/>
    </location>
</feature>
<dbReference type="GO" id="GO:0006281">
    <property type="term" value="P:DNA repair"/>
    <property type="evidence" value="ECO:0007669"/>
    <property type="project" value="InterPro"/>
</dbReference>
<dbReference type="Pfam" id="PF00271">
    <property type="entry name" value="Helicase_C"/>
    <property type="match status" value="1"/>
</dbReference>
<dbReference type="InterPro" id="IPR005118">
    <property type="entry name" value="TRCF_C"/>
</dbReference>
<evidence type="ECO:0000256" key="1">
    <source>
        <dbReference type="ARBA" id="ARBA00022801"/>
    </source>
</evidence>
<organism evidence="4">
    <name type="scientific">bioreactor metagenome</name>
    <dbReference type="NCBI Taxonomy" id="1076179"/>
    <lineage>
        <taxon>unclassified sequences</taxon>
        <taxon>metagenomes</taxon>
        <taxon>ecological metagenomes</taxon>
    </lineage>
</organism>
<comment type="caution">
    <text evidence="4">The sequence shown here is derived from an EMBL/GenBank/DDBJ whole genome shotgun (WGS) entry which is preliminary data.</text>
</comment>
<accession>A0A645DV97</accession>
<keyword evidence="2" id="KW-0067">ATP-binding</keyword>
<dbReference type="EC" id="3.6.4.-" evidence="4"/>
<keyword evidence="1 4" id="KW-0378">Hydrolase</keyword>
<dbReference type="PANTHER" id="PTHR47964">
    <property type="entry name" value="ATP-DEPENDENT DNA HELICASE HOMOLOG RECG, CHLOROPLASTIC"/>
    <property type="match status" value="1"/>
</dbReference>
<dbReference type="EMBL" id="VSSQ01040237">
    <property type="protein sequence ID" value="MPM93434.1"/>
    <property type="molecule type" value="Genomic_DNA"/>
</dbReference>
<name>A0A645DV97_9ZZZZ</name>
<dbReference type="GO" id="GO:0016787">
    <property type="term" value="F:hydrolase activity"/>
    <property type="evidence" value="ECO:0007669"/>
    <property type="project" value="UniProtKB-KW"/>
</dbReference>
<gene>
    <name evidence="4" type="primary">mfd_42</name>
    <name evidence="4" type="ORF">SDC9_140571</name>
</gene>
<dbReference type="AlphaFoldDB" id="A0A645DV97"/>
<dbReference type="PANTHER" id="PTHR47964:SF1">
    <property type="entry name" value="ATP-DEPENDENT DNA HELICASE HOMOLOG RECG, CHLOROPLASTIC"/>
    <property type="match status" value="1"/>
</dbReference>
<proteinExistence type="predicted"/>
<dbReference type="GO" id="GO:0003678">
    <property type="term" value="F:DNA helicase activity"/>
    <property type="evidence" value="ECO:0007669"/>
    <property type="project" value="TreeGrafter"/>
</dbReference>
<dbReference type="SMART" id="SM00490">
    <property type="entry name" value="HELICc"/>
    <property type="match status" value="1"/>
</dbReference>
<dbReference type="SUPFAM" id="SSF143517">
    <property type="entry name" value="TRCF domain-like"/>
    <property type="match status" value="1"/>
</dbReference>
<dbReference type="SUPFAM" id="SSF52540">
    <property type="entry name" value="P-loop containing nucleoside triphosphate hydrolases"/>
    <property type="match status" value="1"/>
</dbReference>
<dbReference type="InterPro" id="IPR037235">
    <property type="entry name" value="TRCF-like_C_D7"/>
</dbReference>
<dbReference type="InterPro" id="IPR027417">
    <property type="entry name" value="P-loop_NTPase"/>
</dbReference>
<dbReference type="Gene3D" id="3.90.1150.50">
    <property type="entry name" value="Transcription-repair-coupling factor, D7 domain"/>
    <property type="match status" value="1"/>
</dbReference>
<reference evidence="4" key="1">
    <citation type="submission" date="2019-08" db="EMBL/GenBank/DDBJ databases">
        <authorList>
            <person name="Kucharzyk K."/>
            <person name="Murdoch R.W."/>
            <person name="Higgins S."/>
            <person name="Loffler F."/>
        </authorList>
    </citation>
    <scope>NUCLEOTIDE SEQUENCE</scope>
</reference>
<keyword evidence="2" id="KW-0547">Nucleotide-binding</keyword>
<evidence type="ECO:0000259" key="3">
    <source>
        <dbReference type="PROSITE" id="PS51194"/>
    </source>
</evidence>
<dbReference type="PROSITE" id="PS51194">
    <property type="entry name" value="HELICASE_CTER"/>
    <property type="match status" value="1"/>
</dbReference>
<dbReference type="InterPro" id="IPR001650">
    <property type="entry name" value="Helicase_C-like"/>
</dbReference>